<sequence>MDQTTNNISRVSGSLSAMSFRFDARNFIVSVSYLVLLVVIALFVRDSFIRPTLGDLLVVVWLYYALASVVLMPVYALASLVVVIAYLVELGQYLQITSWLAIDSSSLLHVILGATFDWRDLVAYSVGGLVCYWWEGKR</sequence>
<dbReference type="eggNOG" id="ENOG5032VD7">
    <property type="taxonomic scope" value="Bacteria"/>
</dbReference>
<evidence type="ECO:0008006" key="4">
    <source>
        <dbReference type="Google" id="ProtNLM"/>
    </source>
</evidence>
<gene>
    <name evidence="2" type="ORF">VISI1226_08934</name>
</gene>
<comment type="caution">
    <text evidence="2">The sequence shown here is derived from an EMBL/GenBank/DDBJ whole genome shotgun (WGS) entry which is preliminary data.</text>
</comment>
<dbReference type="AlphaFoldDB" id="E8MC87"/>
<reference evidence="2 3" key="1">
    <citation type="journal article" date="2012" name="Int. J. Syst. Evol. Microbiol.">
        <title>Vibrio caribbeanicus sp. nov., isolated from the marine sponge Scleritoderma cyanea.</title>
        <authorList>
            <person name="Hoffmann M."/>
            <person name="Monday S.R."/>
            <person name="Allard M.W."/>
            <person name="Strain E.A."/>
            <person name="Whittaker P."/>
            <person name="Naum M."/>
            <person name="McCarthy P.J."/>
            <person name="Lopez J.V."/>
            <person name="Fischer M."/>
            <person name="Brown E.W."/>
        </authorList>
    </citation>
    <scope>NUCLEOTIDE SEQUENCE [LARGE SCALE GENOMIC DNA]</scope>
    <source>
        <strain evidence="3">DSMZ 21326</strain>
    </source>
</reference>
<dbReference type="RefSeq" id="WP_008080801.1">
    <property type="nucleotide sequence ID" value="NZ_AEVT01000107.1"/>
</dbReference>
<organism evidence="2 3">
    <name type="scientific">Vibrio sinaloensis DSM 21326</name>
    <dbReference type="NCBI Taxonomy" id="945550"/>
    <lineage>
        <taxon>Bacteria</taxon>
        <taxon>Pseudomonadati</taxon>
        <taxon>Pseudomonadota</taxon>
        <taxon>Gammaproteobacteria</taxon>
        <taxon>Vibrionales</taxon>
        <taxon>Vibrionaceae</taxon>
        <taxon>Vibrio</taxon>
        <taxon>Vibrio oreintalis group</taxon>
    </lineage>
</organism>
<dbReference type="Pfam" id="PF10990">
    <property type="entry name" value="DUF2809"/>
    <property type="match status" value="1"/>
</dbReference>
<keyword evidence="1" id="KW-0812">Transmembrane</keyword>
<dbReference type="GeneID" id="95571157"/>
<dbReference type="InterPro" id="IPR021257">
    <property type="entry name" value="DUF2809"/>
</dbReference>
<proteinExistence type="predicted"/>
<keyword evidence="1" id="KW-1133">Transmembrane helix</keyword>
<evidence type="ECO:0000256" key="1">
    <source>
        <dbReference type="SAM" id="Phobius"/>
    </source>
</evidence>
<dbReference type="OrthoDB" id="5360192at2"/>
<dbReference type="EMBL" id="AEVT01000107">
    <property type="protein sequence ID" value="EGA68392.1"/>
    <property type="molecule type" value="Genomic_DNA"/>
</dbReference>
<feature type="transmembrane region" description="Helical" evidence="1">
    <location>
        <begin position="24"/>
        <end position="44"/>
    </location>
</feature>
<evidence type="ECO:0000313" key="2">
    <source>
        <dbReference type="EMBL" id="EGA68392.1"/>
    </source>
</evidence>
<keyword evidence="1" id="KW-0472">Membrane</keyword>
<dbReference type="Proteomes" id="UP000006228">
    <property type="component" value="Unassembled WGS sequence"/>
</dbReference>
<feature type="transmembrane region" description="Helical" evidence="1">
    <location>
        <begin position="56"/>
        <end position="87"/>
    </location>
</feature>
<accession>E8MC87</accession>
<evidence type="ECO:0000313" key="3">
    <source>
        <dbReference type="Proteomes" id="UP000006228"/>
    </source>
</evidence>
<name>E8MC87_PHOS4</name>
<protein>
    <recommendedName>
        <fullName evidence="4">DUF2809 domain-containing protein</fullName>
    </recommendedName>
</protein>